<dbReference type="RefSeq" id="XP_070887903.1">
    <property type="nucleotide sequence ID" value="XM_071026860.1"/>
</dbReference>
<dbReference type="PANTHER" id="PTHR47336:SF4">
    <property type="entry name" value="BHLH TRANSCRIPTION FACTOR (EUROFUNG)"/>
    <property type="match status" value="1"/>
</dbReference>
<dbReference type="SMART" id="SM00353">
    <property type="entry name" value="HLH"/>
    <property type="match status" value="1"/>
</dbReference>
<feature type="region of interest" description="Disordered" evidence="2">
    <location>
        <begin position="62"/>
        <end position="135"/>
    </location>
</feature>
<comment type="caution">
    <text evidence="4">The sequence shown here is derived from an EMBL/GenBank/DDBJ whole genome shotgun (WGS) entry which is preliminary data.</text>
</comment>
<organism evidence="4 5">
    <name type="scientific">Aspergillus lucknowensis</name>
    <dbReference type="NCBI Taxonomy" id="176173"/>
    <lineage>
        <taxon>Eukaryota</taxon>
        <taxon>Fungi</taxon>
        <taxon>Dikarya</taxon>
        <taxon>Ascomycota</taxon>
        <taxon>Pezizomycotina</taxon>
        <taxon>Eurotiomycetes</taxon>
        <taxon>Eurotiomycetidae</taxon>
        <taxon>Eurotiales</taxon>
        <taxon>Aspergillaceae</taxon>
        <taxon>Aspergillus</taxon>
        <taxon>Aspergillus subgen. Nidulantes</taxon>
    </lineage>
</organism>
<sequence>MAYNPNPLSADWFYDDTIDLFSMNAVMPESFPIDVPEDLFVESKVPPDFWAVPTDINGFSVPIDESLSSDQESDDQPYSPTNVISTSPTSLDIASPITFPLDSHSQQTPPTPALPSSKPRTRTGTRNAAKRAAHNIIEKRYRTNMNAKFAALEKAMGSRGPNSGKETSKSKLPSSGGKSSSSSLKKSEILRDAIAYVRELQEANERLRREVEMLRDLRGYC</sequence>
<feature type="region of interest" description="Disordered" evidence="2">
    <location>
        <begin position="155"/>
        <end position="185"/>
    </location>
</feature>
<dbReference type="InterPro" id="IPR011598">
    <property type="entry name" value="bHLH_dom"/>
</dbReference>
<dbReference type="EMBL" id="JBFXLQ010000011">
    <property type="protein sequence ID" value="KAL2868924.1"/>
    <property type="molecule type" value="Genomic_DNA"/>
</dbReference>
<feature type="domain" description="BHLH" evidence="3">
    <location>
        <begin position="129"/>
        <end position="200"/>
    </location>
</feature>
<keyword evidence="1" id="KW-0175">Coiled coil</keyword>
<gene>
    <name evidence="4" type="ORF">BJX67DRAFT_29457</name>
</gene>
<dbReference type="Pfam" id="PF00010">
    <property type="entry name" value="HLH"/>
    <property type="match status" value="1"/>
</dbReference>
<evidence type="ECO:0000313" key="4">
    <source>
        <dbReference type="EMBL" id="KAL2868924.1"/>
    </source>
</evidence>
<feature type="compositionally biased region" description="Polar residues" evidence="2">
    <location>
        <begin position="78"/>
        <end position="92"/>
    </location>
</feature>
<reference evidence="4 5" key="1">
    <citation type="submission" date="2024-07" db="EMBL/GenBank/DDBJ databases">
        <title>Section-level genome sequencing and comparative genomics of Aspergillus sections Usti and Cavernicolus.</title>
        <authorList>
            <consortium name="Lawrence Berkeley National Laboratory"/>
            <person name="Nybo J.L."/>
            <person name="Vesth T.C."/>
            <person name="Theobald S."/>
            <person name="Frisvad J.C."/>
            <person name="Larsen T.O."/>
            <person name="Kjaerboelling I."/>
            <person name="Rothschild-Mancinelli K."/>
            <person name="Lyhne E.K."/>
            <person name="Kogle M.E."/>
            <person name="Barry K."/>
            <person name="Clum A."/>
            <person name="Na H."/>
            <person name="Ledsgaard L."/>
            <person name="Lin J."/>
            <person name="Lipzen A."/>
            <person name="Kuo A."/>
            <person name="Riley R."/>
            <person name="Mondo S."/>
            <person name="Labutti K."/>
            <person name="Haridas S."/>
            <person name="Pangalinan J."/>
            <person name="Salamov A.A."/>
            <person name="Simmons B.A."/>
            <person name="Magnuson J.K."/>
            <person name="Chen J."/>
            <person name="Drula E."/>
            <person name="Henrissat B."/>
            <person name="Wiebenga A."/>
            <person name="Lubbers R.J."/>
            <person name="Gomes A.C."/>
            <person name="Macurrencykelacurrency M.R."/>
            <person name="Stajich J."/>
            <person name="Grigoriev I.V."/>
            <person name="Mortensen U.H."/>
            <person name="De Vries R.P."/>
            <person name="Baker S.E."/>
            <person name="Andersen M.R."/>
        </authorList>
    </citation>
    <scope>NUCLEOTIDE SEQUENCE [LARGE SCALE GENOMIC DNA]</scope>
    <source>
        <strain evidence="4 5">CBS 449.75</strain>
    </source>
</reference>
<proteinExistence type="predicted"/>
<dbReference type="Proteomes" id="UP001610432">
    <property type="component" value="Unassembled WGS sequence"/>
</dbReference>
<accession>A0ABR4LWL3</accession>
<keyword evidence="5" id="KW-1185">Reference proteome</keyword>
<evidence type="ECO:0000256" key="1">
    <source>
        <dbReference type="SAM" id="Coils"/>
    </source>
</evidence>
<feature type="compositionally biased region" description="Basic residues" evidence="2">
    <location>
        <begin position="119"/>
        <end position="133"/>
    </location>
</feature>
<feature type="compositionally biased region" description="Low complexity" evidence="2">
    <location>
        <begin position="170"/>
        <end position="184"/>
    </location>
</feature>
<evidence type="ECO:0000313" key="5">
    <source>
        <dbReference type="Proteomes" id="UP001610432"/>
    </source>
</evidence>
<dbReference type="SUPFAM" id="SSF47459">
    <property type="entry name" value="HLH, helix-loop-helix DNA-binding domain"/>
    <property type="match status" value="1"/>
</dbReference>
<dbReference type="PROSITE" id="PS50888">
    <property type="entry name" value="BHLH"/>
    <property type="match status" value="1"/>
</dbReference>
<evidence type="ECO:0000256" key="2">
    <source>
        <dbReference type="SAM" id="MobiDB-lite"/>
    </source>
</evidence>
<name>A0ABR4LWL3_9EURO</name>
<protein>
    <recommendedName>
        <fullName evidence="3">BHLH domain-containing protein</fullName>
    </recommendedName>
</protein>
<dbReference type="GeneID" id="98141932"/>
<evidence type="ECO:0000259" key="3">
    <source>
        <dbReference type="PROSITE" id="PS50888"/>
    </source>
</evidence>
<dbReference type="InterPro" id="IPR052099">
    <property type="entry name" value="Regulatory_TF_Diverse"/>
</dbReference>
<dbReference type="InterPro" id="IPR036638">
    <property type="entry name" value="HLH_DNA-bd_sf"/>
</dbReference>
<dbReference type="PANTHER" id="PTHR47336">
    <property type="entry name" value="TRANSCRIPTION FACTOR HMS1-RELATED"/>
    <property type="match status" value="1"/>
</dbReference>
<dbReference type="Gene3D" id="4.10.280.10">
    <property type="entry name" value="Helix-loop-helix DNA-binding domain"/>
    <property type="match status" value="1"/>
</dbReference>
<feature type="coiled-coil region" evidence="1">
    <location>
        <begin position="190"/>
        <end position="217"/>
    </location>
</feature>